<organism evidence="8 9">
    <name type="scientific">Panacibacter microcysteis</name>
    <dbReference type="NCBI Taxonomy" id="2793269"/>
    <lineage>
        <taxon>Bacteria</taxon>
        <taxon>Pseudomonadati</taxon>
        <taxon>Bacteroidota</taxon>
        <taxon>Chitinophagia</taxon>
        <taxon>Chitinophagales</taxon>
        <taxon>Chitinophagaceae</taxon>
        <taxon>Panacibacter</taxon>
    </lineage>
</organism>
<dbReference type="PANTHER" id="PTHR21496">
    <property type="entry name" value="FERREDOXIN-RELATED"/>
    <property type="match status" value="1"/>
</dbReference>
<keyword evidence="3" id="KW-0408">Iron</keyword>
<dbReference type="RefSeq" id="WP_196989889.1">
    <property type="nucleotide sequence ID" value="NZ_JADWYR010000001.1"/>
</dbReference>
<evidence type="ECO:0000259" key="7">
    <source>
        <dbReference type="PROSITE" id="PS51296"/>
    </source>
</evidence>
<dbReference type="EMBL" id="JADWYR010000001">
    <property type="protein sequence ID" value="MBG9375863.1"/>
    <property type="molecule type" value="Genomic_DNA"/>
</dbReference>
<sequence length="118" mass="13161">MNQPTINWYKIAESVKELDFNSNNLLSLSVNKKKVTIGIHKEKLFACGYTCPHAGGVFADGHIDAMGNIVCPLHHYKFSMQTGRNVTGEGYALKTYEVAVKEDGVYIGMEEKKLFGLF</sequence>
<dbReference type="Pfam" id="PF00355">
    <property type="entry name" value="Rieske"/>
    <property type="match status" value="1"/>
</dbReference>
<keyword evidence="9" id="KW-1185">Reference proteome</keyword>
<evidence type="ECO:0000256" key="2">
    <source>
        <dbReference type="ARBA" id="ARBA00022723"/>
    </source>
</evidence>
<keyword evidence="2" id="KW-0479">Metal-binding</keyword>
<dbReference type="GO" id="GO:0051537">
    <property type="term" value="F:2 iron, 2 sulfur cluster binding"/>
    <property type="evidence" value="ECO:0007669"/>
    <property type="project" value="UniProtKB-KW"/>
</dbReference>
<gene>
    <name evidence="8" type="ORF">I5907_06425</name>
</gene>
<evidence type="ECO:0000256" key="1">
    <source>
        <dbReference type="ARBA" id="ARBA00022714"/>
    </source>
</evidence>
<dbReference type="InterPro" id="IPR017941">
    <property type="entry name" value="Rieske_2Fe-2S"/>
</dbReference>
<evidence type="ECO:0000256" key="3">
    <source>
        <dbReference type="ARBA" id="ARBA00023004"/>
    </source>
</evidence>
<dbReference type="InterPro" id="IPR036922">
    <property type="entry name" value="Rieske_2Fe-2S_sf"/>
</dbReference>
<dbReference type="Gene3D" id="2.102.10.10">
    <property type="entry name" value="Rieske [2Fe-2S] iron-sulphur domain"/>
    <property type="match status" value="1"/>
</dbReference>
<comment type="cofactor">
    <cofactor evidence="5">
        <name>[2Fe-2S] cluster</name>
        <dbReference type="ChEBI" id="CHEBI:190135"/>
    </cofactor>
</comment>
<accession>A0A931E6C4</accession>
<evidence type="ECO:0000256" key="6">
    <source>
        <dbReference type="ARBA" id="ARBA00038001"/>
    </source>
</evidence>
<protein>
    <submittedName>
        <fullName evidence="8">Rieske 2Fe-2S domain-containing protein</fullName>
    </submittedName>
</protein>
<evidence type="ECO:0000313" key="8">
    <source>
        <dbReference type="EMBL" id="MBG9375863.1"/>
    </source>
</evidence>
<evidence type="ECO:0000256" key="4">
    <source>
        <dbReference type="ARBA" id="ARBA00023014"/>
    </source>
</evidence>
<dbReference type="SUPFAM" id="SSF50022">
    <property type="entry name" value="ISP domain"/>
    <property type="match status" value="1"/>
</dbReference>
<reference evidence="8" key="1">
    <citation type="submission" date="2020-11" db="EMBL/GenBank/DDBJ databases">
        <title>Bacterial whole genome sequence for Panacibacter sp. DH6.</title>
        <authorList>
            <person name="Le V."/>
            <person name="Ko S."/>
            <person name="Ahn C.-Y."/>
            <person name="Oh H.-M."/>
        </authorList>
    </citation>
    <scope>NUCLEOTIDE SEQUENCE</scope>
    <source>
        <strain evidence="8">DH6</strain>
    </source>
</reference>
<keyword evidence="1" id="KW-0001">2Fe-2S</keyword>
<dbReference type="CDD" id="cd03467">
    <property type="entry name" value="Rieske"/>
    <property type="match status" value="1"/>
</dbReference>
<dbReference type="PANTHER" id="PTHR21496:SF0">
    <property type="entry name" value="RIESKE DOMAIN-CONTAINING PROTEIN"/>
    <property type="match status" value="1"/>
</dbReference>
<proteinExistence type="inferred from homology"/>
<name>A0A931E6C4_9BACT</name>
<dbReference type="PROSITE" id="PS51296">
    <property type="entry name" value="RIESKE"/>
    <property type="match status" value="1"/>
</dbReference>
<dbReference type="Proteomes" id="UP000628448">
    <property type="component" value="Unassembled WGS sequence"/>
</dbReference>
<dbReference type="GO" id="GO:0046872">
    <property type="term" value="F:metal ion binding"/>
    <property type="evidence" value="ECO:0007669"/>
    <property type="project" value="UniProtKB-KW"/>
</dbReference>
<feature type="domain" description="Rieske" evidence="7">
    <location>
        <begin position="8"/>
        <end position="107"/>
    </location>
</feature>
<dbReference type="AlphaFoldDB" id="A0A931E6C4"/>
<keyword evidence="4" id="KW-0411">Iron-sulfur</keyword>
<evidence type="ECO:0000256" key="5">
    <source>
        <dbReference type="ARBA" id="ARBA00034078"/>
    </source>
</evidence>
<comment type="caution">
    <text evidence="8">The sequence shown here is derived from an EMBL/GenBank/DDBJ whole genome shotgun (WGS) entry which is preliminary data.</text>
</comment>
<evidence type="ECO:0000313" key="9">
    <source>
        <dbReference type="Proteomes" id="UP000628448"/>
    </source>
</evidence>
<comment type="similarity">
    <text evidence="6">Belongs to the bacterial ring-hydroxylating dioxygenase ferredoxin component family.</text>
</comment>